<feature type="compositionally biased region" description="Polar residues" evidence="5">
    <location>
        <begin position="1166"/>
        <end position="1182"/>
    </location>
</feature>
<name>A0ABR4A3T2_9LECA</name>
<keyword evidence="10" id="KW-1185">Reference proteome</keyword>
<evidence type="ECO:0000313" key="9">
    <source>
        <dbReference type="EMBL" id="KAL2040090.1"/>
    </source>
</evidence>
<evidence type="ECO:0000313" key="10">
    <source>
        <dbReference type="Proteomes" id="UP001590950"/>
    </source>
</evidence>
<accession>A0ABR4A3T2</accession>
<organism evidence="9 10">
    <name type="scientific">Stereocaulon virgatum</name>
    <dbReference type="NCBI Taxonomy" id="373712"/>
    <lineage>
        <taxon>Eukaryota</taxon>
        <taxon>Fungi</taxon>
        <taxon>Dikarya</taxon>
        <taxon>Ascomycota</taxon>
        <taxon>Pezizomycotina</taxon>
        <taxon>Lecanoromycetes</taxon>
        <taxon>OSLEUM clade</taxon>
        <taxon>Lecanoromycetidae</taxon>
        <taxon>Lecanorales</taxon>
        <taxon>Lecanorineae</taxon>
        <taxon>Stereocaulaceae</taxon>
        <taxon>Stereocaulon</taxon>
    </lineage>
</organism>
<feature type="transmembrane region" description="Helical" evidence="6">
    <location>
        <begin position="302"/>
        <end position="323"/>
    </location>
</feature>
<feature type="transmembrane region" description="Helical" evidence="6">
    <location>
        <begin position="224"/>
        <end position="248"/>
    </location>
</feature>
<dbReference type="InterPro" id="IPR018491">
    <property type="entry name" value="SLC12_C"/>
</dbReference>
<comment type="caution">
    <text evidence="9">The sequence shown here is derived from an EMBL/GenBank/DDBJ whole genome shotgun (WGS) entry which is preliminary data.</text>
</comment>
<feature type="transmembrane region" description="Helical" evidence="6">
    <location>
        <begin position="178"/>
        <end position="203"/>
    </location>
</feature>
<feature type="transmembrane region" description="Helical" evidence="6">
    <location>
        <begin position="274"/>
        <end position="295"/>
    </location>
</feature>
<reference evidence="9 10" key="1">
    <citation type="submission" date="2024-09" db="EMBL/GenBank/DDBJ databases">
        <title>Rethinking Asexuality: The Enigmatic Case of Functional Sexual Genes in Lepraria (Stereocaulaceae).</title>
        <authorList>
            <person name="Doellman M."/>
            <person name="Sun Y."/>
            <person name="Barcenas-Pena A."/>
            <person name="Lumbsch H.T."/>
            <person name="Grewe F."/>
        </authorList>
    </citation>
    <scope>NUCLEOTIDE SEQUENCE [LARGE SCALE GENOMIC DNA]</scope>
    <source>
        <strain evidence="9 10">Mercado 3170</strain>
    </source>
</reference>
<feature type="transmembrane region" description="Helical" evidence="6">
    <location>
        <begin position="512"/>
        <end position="536"/>
    </location>
</feature>
<feature type="transmembrane region" description="Helical" evidence="6">
    <location>
        <begin position="548"/>
        <end position="567"/>
    </location>
</feature>
<feature type="transmembrane region" description="Helical" evidence="6">
    <location>
        <begin position="399"/>
        <end position="420"/>
    </location>
</feature>
<dbReference type="PANTHER" id="PTHR11827:SF72">
    <property type="entry name" value="GH08340P"/>
    <property type="match status" value="1"/>
</dbReference>
<evidence type="ECO:0000256" key="6">
    <source>
        <dbReference type="SAM" id="Phobius"/>
    </source>
</evidence>
<protein>
    <recommendedName>
        <fullName evidence="11">Cation chloride cotransporter</fullName>
    </recommendedName>
</protein>
<evidence type="ECO:0008006" key="11">
    <source>
        <dbReference type="Google" id="ProtNLM"/>
    </source>
</evidence>
<feature type="region of interest" description="Disordered" evidence="5">
    <location>
        <begin position="1"/>
        <end position="102"/>
    </location>
</feature>
<dbReference type="InterPro" id="IPR004841">
    <property type="entry name" value="AA-permease/SLC12A_dom"/>
</dbReference>
<feature type="transmembrane region" description="Helical" evidence="6">
    <location>
        <begin position="145"/>
        <end position="166"/>
    </location>
</feature>
<evidence type="ECO:0000256" key="2">
    <source>
        <dbReference type="ARBA" id="ARBA00022692"/>
    </source>
</evidence>
<feature type="transmembrane region" description="Helical" evidence="6">
    <location>
        <begin position="572"/>
        <end position="591"/>
    </location>
</feature>
<keyword evidence="4 6" id="KW-0472">Membrane</keyword>
<feature type="domain" description="SLC12A transporter C-terminal" evidence="8">
    <location>
        <begin position="1236"/>
        <end position="1299"/>
    </location>
</feature>
<dbReference type="Pfam" id="PF03522">
    <property type="entry name" value="SLC12"/>
    <property type="match status" value="2"/>
</dbReference>
<comment type="subcellular location">
    <subcellularLocation>
        <location evidence="1">Membrane</location>
        <topology evidence="1">Multi-pass membrane protein</topology>
    </subcellularLocation>
</comment>
<feature type="region of interest" description="Disordered" evidence="5">
    <location>
        <begin position="1041"/>
        <end position="1189"/>
    </location>
</feature>
<feature type="domain" description="SLC12A transporter C-terminal" evidence="8">
    <location>
        <begin position="639"/>
        <end position="723"/>
    </location>
</feature>
<dbReference type="InterPro" id="IPR004842">
    <property type="entry name" value="SLC12A_fam"/>
</dbReference>
<dbReference type="PANTHER" id="PTHR11827">
    <property type="entry name" value="SOLUTE CARRIER FAMILY 12, CATION COTRANSPORTERS"/>
    <property type="match status" value="1"/>
</dbReference>
<evidence type="ECO:0000259" key="8">
    <source>
        <dbReference type="Pfam" id="PF03522"/>
    </source>
</evidence>
<keyword evidence="3 6" id="KW-1133">Transmembrane helix</keyword>
<dbReference type="EMBL" id="JBEFKJ010000022">
    <property type="protein sequence ID" value="KAL2040090.1"/>
    <property type="molecule type" value="Genomic_DNA"/>
</dbReference>
<proteinExistence type="predicted"/>
<sequence length="1303" mass="144038">MADNRAPLRRVPPRTRSNFSTRTATDDAARLNRRLSKASSITEERRPLLPSHTSTKPYEPITSSTHPSPRRHETTKKILGYFGGSNNRPLPRRRSSSGWCRTSQGRLADTSLTVPMHKNAGTKDGNTPGPKVGSMPRPIGGSDKLGTFSGVFVPTTLNVLSILMFLRFGFILGQSGVIGMMAMLTISYIINLVTTLSISAIATNGTVRGGGAYYLISRSLGPEFGGSIGVVFYLGFVFNTGMNAVGLIDCLKANFGENAGNWASWLPEGFWYQYLWATIVVIICTAVCLAGSSLFARCSNGLLAVLLLATFSIPFTALVQSPFHNRESRIDYTGFSSRTFIDNLRPKLTRHADGSQLHGKENFQNLFGILFPATGGIFAGASMSGDLRHPSKAIPKGTLGGLALTFFAYTSVILAMAASITRDSFYNNVNVIQDTNISGVLILLGEIATTLFSTLMGIIGSAKLLQALARDNLLPGFSIFGQGTKTNDEPTYAIIFTYIVAQLTMLSDINQIASFVTMTYLMTFLVTNLACFLLTISSAPNFRPSFHYFNWYTAAFGTIISGVSMFFVDGLYATGCVGLLVVIFLIIHYTTPPKSWGDVSQSLIYHQVRKYLLRLRQEHVKFWRPQILLFVNDPRHQYELIQFCNSLKKGALFVLGHVIVTPDFSKAVPEARRQQAAWTKYIDFSKVKAFVNIAISPAVEWGARNIVLSAGLGGMRPNIVILGAYNLDAYRNAQLAHDIAQEALPTANRSEVSIQLLNQDDQLQKIHAERHEKLRGLLPTDTCRVEGAVNVKNYVTILEDLLLKLQINVAVARGFKELEFPQPKHGNMKKFIDLWPIQMSAQIAAEGGDSLLTTNFDTYTLILQLGCILNTVPAWKKAYDLRVIVFVEYEIDVEEERSRVKTLLDNLRIQAEVLVYWLAAGNLKTYQVIVNGDHNRDAEKVVDEVLRDEDWWQHVQKVRGRRVGDSAPKQPADAHGLLDLLSSWPSSSFQQGRGTSPARKFKDLRRLISRSQKRRSSGDLSGFGVRQSMQTHRLHDEVMESHASYASASEESESDVTTPESFDDGYTHGIDEASPASENAIDYFDDDFGNDRSYSQPPSRTMMGRFRTDPSEVPPKQRPSPESRGGFRQRLDVPEDGDISDPSNINDTPPGPQMPRPKPVRHSSAARFSSRPQPRTTVNTQDGPGPSIMFTDSPGTPPRDFPSIYTHTSAAPAPATGFPFSQSTPLSFNDLPCRAQHLILNELMQQHSKDTAVLFTTLPSPVEGTCENEEDCVSYLSDLEVLWNGLPPVLMIHSNSMTVTMNL</sequence>
<gene>
    <name evidence="9" type="ORF">N7G274_006993</name>
</gene>
<feature type="transmembrane region" description="Helical" evidence="6">
    <location>
        <begin position="440"/>
        <end position="460"/>
    </location>
</feature>
<evidence type="ECO:0000259" key="7">
    <source>
        <dbReference type="Pfam" id="PF00324"/>
    </source>
</evidence>
<dbReference type="Gene3D" id="1.20.1740.10">
    <property type="entry name" value="Amino acid/polyamine transporter I"/>
    <property type="match status" value="1"/>
</dbReference>
<feature type="domain" description="Amino acid permease/ SLC12A" evidence="7">
    <location>
        <begin position="151"/>
        <end position="628"/>
    </location>
</feature>
<dbReference type="Proteomes" id="UP001590950">
    <property type="component" value="Unassembled WGS sequence"/>
</dbReference>
<dbReference type="Pfam" id="PF00324">
    <property type="entry name" value="AA_permease"/>
    <property type="match status" value="1"/>
</dbReference>
<evidence type="ECO:0000256" key="4">
    <source>
        <dbReference type="ARBA" id="ARBA00023136"/>
    </source>
</evidence>
<evidence type="ECO:0000256" key="3">
    <source>
        <dbReference type="ARBA" id="ARBA00022989"/>
    </source>
</evidence>
<feature type="compositionally biased region" description="Polar residues" evidence="5">
    <location>
        <begin position="51"/>
        <end position="67"/>
    </location>
</feature>
<evidence type="ECO:0000256" key="5">
    <source>
        <dbReference type="SAM" id="MobiDB-lite"/>
    </source>
</evidence>
<feature type="transmembrane region" description="Helical" evidence="6">
    <location>
        <begin position="366"/>
        <end position="387"/>
    </location>
</feature>
<evidence type="ECO:0000256" key="1">
    <source>
        <dbReference type="ARBA" id="ARBA00004141"/>
    </source>
</evidence>
<keyword evidence="2 6" id="KW-0812">Transmembrane</keyword>